<dbReference type="PROSITE" id="PS51450">
    <property type="entry name" value="LRR"/>
    <property type="match status" value="1"/>
</dbReference>
<accession>A0A6J8D705</accession>
<keyword evidence="6" id="KW-1185">Reference proteome</keyword>
<dbReference type="InterPro" id="IPR032675">
    <property type="entry name" value="LRR_dom_sf"/>
</dbReference>
<feature type="signal peptide" evidence="4">
    <location>
        <begin position="1"/>
        <end position="19"/>
    </location>
</feature>
<dbReference type="PRINTS" id="PR00019">
    <property type="entry name" value="LEURICHRPT"/>
</dbReference>
<gene>
    <name evidence="5" type="ORF">MCOR_36831</name>
</gene>
<dbReference type="Proteomes" id="UP000507470">
    <property type="component" value="Unassembled WGS sequence"/>
</dbReference>
<dbReference type="SUPFAM" id="SSF52058">
    <property type="entry name" value="L domain-like"/>
    <property type="match status" value="1"/>
</dbReference>
<reference evidence="5 6" key="1">
    <citation type="submission" date="2020-06" db="EMBL/GenBank/DDBJ databases">
        <authorList>
            <person name="Li R."/>
            <person name="Bekaert M."/>
        </authorList>
    </citation>
    <scope>NUCLEOTIDE SEQUENCE [LARGE SCALE GENOMIC DNA]</scope>
    <source>
        <strain evidence="6">wild</strain>
    </source>
</reference>
<dbReference type="AlphaFoldDB" id="A0A6J8D705"/>
<evidence type="ECO:0000256" key="4">
    <source>
        <dbReference type="SAM" id="SignalP"/>
    </source>
</evidence>
<evidence type="ECO:0000256" key="1">
    <source>
        <dbReference type="ARBA" id="ARBA00022614"/>
    </source>
</evidence>
<name>A0A6J8D705_MYTCO</name>
<dbReference type="InterPro" id="IPR050328">
    <property type="entry name" value="Dev_Immune_Receptor"/>
</dbReference>
<evidence type="ECO:0000256" key="3">
    <source>
        <dbReference type="ARBA" id="ARBA00022737"/>
    </source>
</evidence>
<organism evidence="5 6">
    <name type="scientific">Mytilus coruscus</name>
    <name type="common">Sea mussel</name>
    <dbReference type="NCBI Taxonomy" id="42192"/>
    <lineage>
        <taxon>Eukaryota</taxon>
        <taxon>Metazoa</taxon>
        <taxon>Spiralia</taxon>
        <taxon>Lophotrochozoa</taxon>
        <taxon>Mollusca</taxon>
        <taxon>Bivalvia</taxon>
        <taxon>Autobranchia</taxon>
        <taxon>Pteriomorphia</taxon>
        <taxon>Mytilida</taxon>
        <taxon>Mytiloidea</taxon>
        <taxon>Mytilidae</taxon>
        <taxon>Mytilinae</taxon>
        <taxon>Mytilus</taxon>
    </lineage>
</organism>
<evidence type="ECO:0000256" key="2">
    <source>
        <dbReference type="ARBA" id="ARBA00022729"/>
    </source>
</evidence>
<evidence type="ECO:0008006" key="7">
    <source>
        <dbReference type="Google" id="ProtNLM"/>
    </source>
</evidence>
<evidence type="ECO:0000313" key="5">
    <source>
        <dbReference type="EMBL" id="CAC5402900.1"/>
    </source>
</evidence>
<evidence type="ECO:0000313" key="6">
    <source>
        <dbReference type="Proteomes" id="UP000507470"/>
    </source>
</evidence>
<feature type="chain" id="PRO_5026933777" description="LRRNT domain-containing protein" evidence="4">
    <location>
        <begin position="20"/>
        <end position="394"/>
    </location>
</feature>
<dbReference type="PANTHER" id="PTHR24373:SF275">
    <property type="entry name" value="TIR DOMAIN-CONTAINING PROTEIN"/>
    <property type="match status" value="1"/>
</dbReference>
<protein>
    <recommendedName>
        <fullName evidence="7">LRRNT domain-containing protein</fullName>
    </recommendedName>
</protein>
<dbReference type="Gene3D" id="3.80.10.10">
    <property type="entry name" value="Ribonuclease Inhibitor"/>
    <property type="match status" value="2"/>
</dbReference>
<dbReference type="EMBL" id="CACVKT020006655">
    <property type="protein sequence ID" value="CAC5402900.1"/>
    <property type="molecule type" value="Genomic_DNA"/>
</dbReference>
<sequence>MRGLIYICVIYSCVQIGQTGPCTFDERCQCSITKNGYVDVDCSRKKITRITNLPESAVFLNVSHNLIDCISKGIFEAAKHLLTLDLSFNRLSSINIATFNGLRKLRYLSLDNNKLVYSNHTFPTKIFTQMKFLSHLSLKNNNIRSSPCTSFPDKTIVDLSVLETLELDAKDCRENFLGKGFRSLRKLKSLVLENNLRFSKSKFTFINTKYLHYILLHTIDEILFTRKTFRKLRYLKHLEFSFDSKIRGIMSSLERLAWDLRFTSIETLKLGHSTMPLQTFRLYIFNKELYTKNITEIYVTDNSGKAGHFPVPIGAPPPTLHILDLSNNGLIRFTLDIGHITRLILKQNLQGDFLSTKSYFEKKPYGDFSLIKLIDISQNEIKDLHHSRLILNHH</sequence>
<dbReference type="InterPro" id="IPR003591">
    <property type="entry name" value="Leu-rich_rpt_typical-subtyp"/>
</dbReference>
<dbReference type="OrthoDB" id="6161221at2759"/>
<keyword evidence="3" id="KW-0677">Repeat</keyword>
<dbReference type="InterPro" id="IPR001611">
    <property type="entry name" value="Leu-rich_rpt"/>
</dbReference>
<keyword evidence="2 4" id="KW-0732">Signal</keyword>
<proteinExistence type="predicted"/>
<dbReference type="PANTHER" id="PTHR24373">
    <property type="entry name" value="SLIT RELATED LEUCINE-RICH REPEAT NEURONAL PROTEIN"/>
    <property type="match status" value="1"/>
</dbReference>
<dbReference type="Pfam" id="PF13855">
    <property type="entry name" value="LRR_8"/>
    <property type="match status" value="1"/>
</dbReference>
<keyword evidence="1" id="KW-0433">Leucine-rich repeat</keyword>
<dbReference type="SMART" id="SM00369">
    <property type="entry name" value="LRR_TYP"/>
    <property type="match status" value="3"/>
</dbReference>